<accession>A0A6J7QT98</accession>
<sequence>MPGAIILVIALVIFPIIVGLSTAGIAALLGHLLYKDGEVRNADSELLDLNV</sequence>
<organism evidence="2">
    <name type="scientific">freshwater metagenome</name>
    <dbReference type="NCBI Taxonomy" id="449393"/>
    <lineage>
        <taxon>unclassified sequences</taxon>
        <taxon>metagenomes</taxon>
        <taxon>ecological metagenomes</taxon>
    </lineage>
</organism>
<gene>
    <name evidence="2" type="ORF">UFOPK4098_00656</name>
    <name evidence="3" type="ORF">UFOPK4347_01055</name>
</gene>
<dbReference type="EMBL" id="CAFBPN010000025">
    <property type="protein sequence ID" value="CAB5017344.1"/>
    <property type="molecule type" value="Genomic_DNA"/>
</dbReference>
<evidence type="ECO:0000313" key="3">
    <source>
        <dbReference type="EMBL" id="CAB5065942.1"/>
    </source>
</evidence>
<reference evidence="2" key="1">
    <citation type="submission" date="2020-05" db="EMBL/GenBank/DDBJ databases">
        <authorList>
            <person name="Chiriac C."/>
            <person name="Salcher M."/>
            <person name="Ghai R."/>
            <person name="Kavagutti S V."/>
        </authorList>
    </citation>
    <scope>NUCLEOTIDE SEQUENCE</scope>
</reference>
<keyword evidence="1" id="KW-0472">Membrane</keyword>
<keyword evidence="1" id="KW-0812">Transmembrane</keyword>
<evidence type="ECO:0000256" key="1">
    <source>
        <dbReference type="SAM" id="Phobius"/>
    </source>
</evidence>
<keyword evidence="1" id="KW-1133">Transmembrane helix</keyword>
<feature type="transmembrane region" description="Helical" evidence="1">
    <location>
        <begin position="6"/>
        <end position="34"/>
    </location>
</feature>
<evidence type="ECO:0000313" key="2">
    <source>
        <dbReference type="EMBL" id="CAB5017344.1"/>
    </source>
</evidence>
<proteinExistence type="predicted"/>
<dbReference type="AlphaFoldDB" id="A0A6J7QT98"/>
<protein>
    <submittedName>
        <fullName evidence="2">Unannotated protein</fullName>
    </submittedName>
</protein>
<name>A0A6J7QT98_9ZZZZ</name>
<dbReference type="EMBL" id="CAFBQU010000025">
    <property type="protein sequence ID" value="CAB5065942.1"/>
    <property type="molecule type" value="Genomic_DNA"/>
</dbReference>